<sequence>MREMAIRWRCHLQERERSDLLYLVWLCWGAALLLYVLGSDAYLWPVAPMPLVLLVWLGERFGMFGRKAKSEGSVPEKATVIAAGARFKGELQLEGDLEVRGVLVGTIVLSDGILRIMAGGRVEGEVKAPHVIINGLLDGTCSAAEVEILESGRMQGTFKGGSLSISKGGNFIGHSRPDESSASSPAPVPANQELESVPVEGKGNVKALAKEGRGKGSEQLARQA</sequence>
<accession>A0A7T4DPL8</accession>
<dbReference type="GeneID" id="69550444"/>
<keyword evidence="3" id="KW-1133">Transmembrane helix</keyword>
<protein>
    <submittedName>
        <fullName evidence="4">Polymer-forming cytoskeletal protein</fullName>
    </submittedName>
</protein>
<feature type="region of interest" description="Disordered" evidence="2">
    <location>
        <begin position="169"/>
        <end position="224"/>
    </location>
</feature>
<keyword evidence="3" id="KW-0812">Transmembrane</keyword>
<evidence type="ECO:0000256" key="1">
    <source>
        <dbReference type="ARBA" id="ARBA00044755"/>
    </source>
</evidence>
<gene>
    <name evidence="4" type="ORF">I6H43_04145</name>
</gene>
<dbReference type="RefSeq" id="WP_042030563.1">
    <property type="nucleotide sequence ID" value="NZ_CAWMFX010000018.1"/>
</dbReference>
<evidence type="ECO:0000256" key="2">
    <source>
        <dbReference type="SAM" id="MobiDB-lite"/>
    </source>
</evidence>
<keyword evidence="5" id="KW-1185">Reference proteome</keyword>
<comment type="similarity">
    <text evidence="1">Belongs to the bactofilin family.</text>
</comment>
<reference evidence="4 5" key="1">
    <citation type="submission" date="2020-12" db="EMBL/GenBank/DDBJ databases">
        <title>FDA dAtabase for Regulatory Grade micrObial Sequences (FDA-ARGOS): Supporting development and validation of Infectious Disease Dx tests.</title>
        <authorList>
            <person name="Sproer C."/>
            <person name="Gronow S."/>
            <person name="Severitt S."/>
            <person name="Schroder I."/>
            <person name="Tallon L."/>
            <person name="Sadzewicz L."/>
            <person name="Zhao X."/>
            <person name="Boylan J."/>
            <person name="Ott S."/>
            <person name="Bowen H."/>
            <person name="Vavikolanu K."/>
            <person name="Mehta A."/>
            <person name="Aluvathingal J."/>
            <person name="Nadendla S."/>
            <person name="Lowell S."/>
            <person name="Myers T."/>
            <person name="Yan Y."/>
            <person name="Sichtig H."/>
        </authorList>
    </citation>
    <scope>NUCLEOTIDE SEQUENCE [LARGE SCALE GENOMIC DNA]</scope>
    <source>
        <strain evidence="4 5">FDAARGOS_986</strain>
    </source>
</reference>
<evidence type="ECO:0000256" key="3">
    <source>
        <dbReference type="SAM" id="Phobius"/>
    </source>
</evidence>
<dbReference type="PANTHER" id="PTHR35024">
    <property type="entry name" value="HYPOTHETICAL CYTOSOLIC PROTEIN"/>
    <property type="match status" value="1"/>
</dbReference>
<name>A0A7T4DPL8_AERJA</name>
<dbReference type="InterPro" id="IPR007607">
    <property type="entry name" value="BacA/B"/>
</dbReference>
<dbReference type="PANTHER" id="PTHR35024:SF4">
    <property type="entry name" value="POLYMER-FORMING CYTOSKELETAL PROTEIN"/>
    <property type="match status" value="1"/>
</dbReference>
<feature type="transmembrane region" description="Helical" evidence="3">
    <location>
        <begin position="42"/>
        <end position="59"/>
    </location>
</feature>
<evidence type="ECO:0000313" key="5">
    <source>
        <dbReference type="Proteomes" id="UP000595481"/>
    </source>
</evidence>
<dbReference type="Pfam" id="PF04519">
    <property type="entry name" value="Bactofilin"/>
    <property type="match status" value="1"/>
</dbReference>
<proteinExistence type="inferred from homology"/>
<organism evidence="4 5">
    <name type="scientific">Aeromonas jandaei</name>
    <dbReference type="NCBI Taxonomy" id="650"/>
    <lineage>
        <taxon>Bacteria</taxon>
        <taxon>Pseudomonadati</taxon>
        <taxon>Pseudomonadota</taxon>
        <taxon>Gammaproteobacteria</taxon>
        <taxon>Aeromonadales</taxon>
        <taxon>Aeromonadaceae</taxon>
        <taxon>Aeromonas</taxon>
    </lineage>
</organism>
<dbReference type="Proteomes" id="UP000595481">
    <property type="component" value="Chromosome"/>
</dbReference>
<feature type="transmembrane region" description="Helical" evidence="3">
    <location>
        <begin position="20"/>
        <end position="36"/>
    </location>
</feature>
<dbReference type="EMBL" id="CP066092">
    <property type="protein sequence ID" value="QQB20737.1"/>
    <property type="molecule type" value="Genomic_DNA"/>
</dbReference>
<evidence type="ECO:0000313" key="4">
    <source>
        <dbReference type="EMBL" id="QQB20737.1"/>
    </source>
</evidence>
<keyword evidence="3" id="KW-0472">Membrane</keyword>